<dbReference type="RefSeq" id="WP_014099933.1">
    <property type="nucleotide sequence ID" value="NZ_CP072642.1"/>
</dbReference>
<feature type="transmembrane region" description="Helical" evidence="1">
    <location>
        <begin position="102"/>
        <end position="120"/>
    </location>
</feature>
<dbReference type="PANTHER" id="PTHR33833">
    <property type="entry name" value="NUCLEOLAR-LIKE PROTEIN-RELATED"/>
    <property type="match status" value="1"/>
</dbReference>
<dbReference type="Pfam" id="PF10693">
    <property type="entry name" value="DUF2499"/>
    <property type="match status" value="1"/>
</dbReference>
<keyword evidence="1" id="KW-1133">Transmembrane helix</keyword>
<accession>A0ABX8AWS6</accession>
<feature type="transmembrane region" description="Helical" evidence="1">
    <location>
        <begin position="6"/>
        <end position="29"/>
    </location>
</feature>
<feature type="transmembrane region" description="Helical" evidence="1">
    <location>
        <begin position="164"/>
        <end position="186"/>
    </location>
</feature>
<dbReference type="InterPro" id="IPR019634">
    <property type="entry name" value="Uncharacterised_Ycf49"/>
</dbReference>
<gene>
    <name evidence="2" type="ORF">J8C05_07010</name>
</gene>
<feature type="transmembrane region" description="Helical" evidence="1">
    <location>
        <begin position="198"/>
        <end position="218"/>
    </location>
</feature>
<name>A0ABX8AWS6_9BACT</name>
<protein>
    <submittedName>
        <fullName evidence="2">DUF2499 domain-containing protein</fullName>
    </submittedName>
</protein>
<proteinExistence type="predicted"/>
<sequence length="237" mass="25834">MSLLSPPVWGIHIASVTEWTLAIALVWRLGTVLGRTDIRRLAVAMLPHWGAGMCVLAWHATNDNTSLMWIPRTHELLTLIGSVGLATAALHLREWPRRYPRFVLAATAVATLTVGGFLLARAWLPYGGTRGAMIQSAGLAYLLFVVFLAVNRRWDRAAFNVQTIVGYGLLILFVVVTIALSIVARTVYRAPSLTHVDWLHGIAEGTMTVANLVLVLGLRRSLRSLETAPALATTVPA</sequence>
<dbReference type="EMBL" id="CP072642">
    <property type="protein sequence ID" value="QUV93129.1"/>
    <property type="molecule type" value="Genomic_DNA"/>
</dbReference>
<feature type="transmembrane region" description="Helical" evidence="1">
    <location>
        <begin position="41"/>
        <end position="61"/>
    </location>
</feature>
<dbReference type="Pfam" id="PF12159">
    <property type="entry name" value="DUF3593"/>
    <property type="match status" value="1"/>
</dbReference>
<evidence type="ECO:0000313" key="2">
    <source>
        <dbReference type="EMBL" id="QUV93129.1"/>
    </source>
</evidence>
<feature type="transmembrane region" description="Helical" evidence="1">
    <location>
        <begin position="132"/>
        <end position="152"/>
    </location>
</feature>
<dbReference type="InterPro" id="IPR021995">
    <property type="entry name" value="DUF3593"/>
</dbReference>
<keyword evidence="1" id="KW-0812">Transmembrane</keyword>
<feature type="transmembrane region" description="Helical" evidence="1">
    <location>
        <begin position="73"/>
        <end position="90"/>
    </location>
</feature>
<evidence type="ECO:0000256" key="1">
    <source>
        <dbReference type="SAM" id="Phobius"/>
    </source>
</evidence>
<keyword evidence="1" id="KW-0472">Membrane</keyword>
<dbReference type="Proteomes" id="UP000677668">
    <property type="component" value="Chromosome 1"/>
</dbReference>
<organism evidence="2 3">
    <name type="scientific">Chloracidobacterium sp. N</name>
    <dbReference type="NCBI Taxonomy" id="2821540"/>
    <lineage>
        <taxon>Bacteria</taxon>
        <taxon>Pseudomonadati</taxon>
        <taxon>Acidobacteriota</taxon>
        <taxon>Terriglobia</taxon>
        <taxon>Terriglobales</taxon>
        <taxon>Acidobacteriaceae</taxon>
        <taxon>Chloracidobacterium</taxon>
        <taxon>Chloracidobacterium aggregatum</taxon>
    </lineage>
</organism>
<reference evidence="2 3" key="1">
    <citation type="submission" date="2021-03" db="EMBL/GenBank/DDBJ databases">
        <title>Genomic and phenotypic characterization of Chloracidobacterium isolates provides evidence for multiple species.</title>
        <authorList>
            <person name="Saini M.K."/>
            <person name="Costas A.M.G."/>
            <person name="Tank M."/>
            <person name="Bryant D.A."/>
        </authorList>
    </citation>
    <scope>NUCLEOTIDE SEQUENCE [LARGE SCALE GENOMIC DNA]</scope>
    <source>
        <strain evidence="2 3">N</strain>
    </source>
</reference>
<evidence type="ECO:0000313" key="3">
    <source>
        <dbReference type="Proteomes" id="UP000677668"/>
    </source>
</evidence>
<keyword evidence="3" id="KW-1185">Reference proteome</keyword>
<dbReference type="PANTHER" id="PTHR33833:SF3">
    <property type="entry name" value="YCF49-LIKE PROTEIN"/>
    <property type="match status" value="1"/>
</dbReference>